<dbReference type="AlphaFoldDB" id="A0A552V2V9"/>
<gene>
    <name evidence="2" type="ORF">FMM05_09850</name>
</gene>
<organism evidence="2 3">
    <name type="scientific">Flavobacterium zepuense</name>
    <dbReference type="NCBI Taxonomy" id="2593302"/>
    <lineage>
        <taxon>Bacteria</taxon>
        <taxon>Pseudomonadati</taxon>
        <taxon>Bacteroidota</taxon>
        <taxon>Flavobacteriia</taxon>
        <taxon>Flavobacteriales</taxon>
        <taxon>Flavobacteriaceae</taxon>
        <taxon>Flavobacterium</taxon>
    </lineage>
</organism>
<keyword evidence="3" id="KW-1185">Reference proteome</keyword>
<dbReference type="EMBL" id="VJVZ01000005">
    <property type="protein sequence ID" value="TRW24792.1"/>
    <property type="molecule type" value="Genomic_DNA"/>
</dbReference>
<keyword evidence="1" id="KW-0812">Transmembrane</keyword>
<proteinExistence type="predicted"/>
<accession>A0A552V2V9</accession>
<feature type="transmembrane region" description="Helical" evidence="1">
    <location>
        <begin position="88"/>
        <end position="111"/>
    </location>
</feature>
<dbReference type="InterPro" id="IPR025250">
    <property type="entry name" value="DUF4199"/>
</dbReference>
<dbReference type="Pfam" id="PF13858">
    <property type="entry name" value="DUF4199"/>
    <property type="match status" value="1"/>
</dbReference>
<feature type="transmembrane region" description="Helical" evidence="1">
    <location>
        <begin position="45"/>
        <end position="68"/>
    </location>
</feature>
<keyword evidence="1" id="KW-0472">Membrane</keyword>
<dbReference type="RefSeq" id="WP_143373196.1">
    <property type="nucleotide sequence ID" value="NZ_VJVZ01000005.1"/>
</dbReference>
<dbReference type="OrthoDB" id="1122768at2"/>
<protein>
    <submittedName>
        <fullName evidence="2">DUF4199 domain-containing protein</fullName>
    </submittedName>
</protein>
<evidence type="ECO:0000313" key="3">
    <source>
        <dbReference type="Proteomes" id="UP000320643"/>
    </source>
</evidence>
<keyword evidence="1" id="KW-1133">Transmembrane helix</keyword>
<reference evidence="2 3" key="1">
    <citation type="submission" date="2019-07" db="EMBL/GenBank/DDBJ databases">
        <title>Flavobacterium sp. nov., isolated from glacier ice.</title>
        <authorList>
            <person name="Liu Q."/>
            <person name="Xin Y.-H."/>
        </authorList>
    </citation>
    <scope>NUCLEOTIDE SEQUENCE [LARGE SCALE GENOMIC DNA]</scope>
    <source>
        <strain evidence="2 3">ZT4R6</strain>
    </source>
</reference>
<evidence type="ECO:0000313" key="2">
    <source>
        <dbReference type="EMBL" id="TRW24792.1"/>
    </source>
</evidence>
<evidence type="ECO:0000256" key="1">
    <source>
        <dbReference type="SAM" id="Phobius"/>
    </source>
</evidence>
<comment type="caution">
    <text evidence="2">The sequence shown here is derived from an EMBL/GenBank/DDBJ whole genome shotgun (WGS) entry which is preliminary data.</text>
</comment>
<feature type="transmembrane region" description="Helical" evidence="1">
    <location>
        <begin position="17"/>
        <end position="38"/>
    </location>
</feature>
<dbReference type="Proteomes" id="UP000320643">
    <property type="component" value="Unassembled WGS sequence"/>
</dbReference>
<sequence>MDEKITITPPVKPAKAALSYGVVFGLVLIIEFVVFYALDINPQNGGAIAVVNSLLNYIVLPMIFIFLACNQYKKLSGGYITLAQALKAGVIVTVIAALVLGVFNIIFNMVLPELQAEMLQKAKEGMVAQNPNMTAEQLEMGIQVAELFMKPYVMLPMSMLIYAFIGLINGLIIGAIVKKENPGAF</sequence>
<name>A0A552V2V9_9FLAO</name>
<feature type="transmembrane region" description="Helical" evidence="1">
    <location>
        <begin position="159"/>
        <end position="177"/>
    </location>
</feature>